<dbReference type="Gene3D" id="2.40.70.10">
    <property type="entry name" value="Acid Proteases"/>
    <property type="match status" value="1"/>
</dbReference>
<organism evidence="1 2">
    <name type="scientific">Anaeromyces robustus</name>
    <dbReference type="NCBI Taxonomy" id="1754192"/>
    <lineage>
        <taxon>Eukaryota</taxon>
        <taxon>Fungi</taxon>
        <taxon>Fungi incertae sedis</taxon>
        <taxon>Chytridiomycota</taxon>
        <taxon>Chytridiomycota incertae sedis</taxon>
        <taxon>Neocallimastigomycetes</taxon>
        <taxon>Neocallimastigales</taxon>
        <taxon>Neocallimastigaceae</taxon>
        <taxon>Anaeromyces</taxon>
    </lineage>
</organism>
<dbReference type="SUPFAM" id="SSF50630">
    <property type="entry name" value="Acid proteases"/>
    <property type="match status" value="1"/>
</dbReference>
<dbReference type="AlphaFoldDB" id="A0A1Y1VQE4"/>
<reference evidence="1 2" key="1">
    <citation type="submission" date="2016-08" db="EMBL/GenBank/DDBJ databases">
        <title>A Parts List for Fungal Cellulosomes Revealed by Comparative Genomics.</title>
        <authorList>
            <consortium name="DOE Joint Genome Institute"/>
            <person name="Haitjema C.H."/>
            <person name="Gilmore S.P."/>
            <person name="Henske J.K."/>
            <person name="Solomon K.V."/>
            <person name="De Groot R."/>
            <person name="Kuo A."/>
            <person name="Mondo S.J."/>
            <person name="Salamov A.A."/>
            <person name="Labutti K."/>
            <person name="Zhao Z."/>
            <person name="Chiniquy J."/>
            <person name="Barry K."/>
            <person name="Brewer H.M."/>
            <person name="Purvine S.O."/>
            <person name="Wright A.T."/>
            <person name="Boxma B."/>
            <person name="Van Alen T."/>
            <person name="Hackstein J.H."/>
            <person name="Baker S.E."/>
            <person name="Grigoriev I.V."/>
            <person name="O'Malley M.A."/>
        </authorList>
    </citation>
    <scope>NUCLEOTIDE SEQUENCE [LARGE SCALE GENOMIC DNA]</scope>
    <source>
        <strain evidence="1 2">S4</strain>
    </source>
</reference>
<dbReference type="STRING" id="1754192.A0A1Y1VQE4"/>
<reference evidence="1 2" key="2">
    <citation type="submission" date="2016-08" db="EMBL/GenBank/DDBJ databases">
        <title>Pervasive Adenine N6-methylation of Active Genes in Fungi.</title>
        <authorList>
            <consortium name="DOE Joint Genome Institute"/>
            <person name="Mondo S.J."/>
            <person name="Dannebaum R.O."/>
            <person name="Kuo R.C."/>
            <person name="Labutti K."/>
            <person name="Haridas S."/>
            <person name="Kuo A."/>
            <person name="Salamov A."/>
            <person name="Ahrendt S.R."/>
            <person name="Lipzen A."/>
            <person name="Sullivan W."/>
            <person name="Andreopoulos W.B."/>
            <person name="Clum A."/>
            <person name="Lindquist E."/>
            <person name="Daum C."/>
            <person name="Ramamoorthy G.K."/>
            <person name="Gryganskyi A."/>
            <person name="Culley D."/>
            <person name="Magnuson J.K."/>
            <person name="James T.Y."/>
            <person name="O'Malley M.A."/>
            <person name="Stajich J.E."/>
            <person name="Spatafora J.W."/>
            <person name="Visel A."/>
            <person name="Grigoriev I.V."/>
        </authorList>
    </citation>
    <scope>NUCLEOTIDE SEQUENCE [LARGE SCALE GENOMIC DNA]</scope>
    <source>
        <strain evidence="1 2">S4</strain>
    </source>
</reference>
<protein>
    <recommendedName>
        <fullName evidence="3">Peptidase A2 domain-containing protein</fullName>
    </recommendedName>
</protein>
<sequence length="192" mass="21859">NLPSKNQSNNSNSYSTTSGAFGCRRIDRDHQHNVRYPLKHRRIKEGLCLYCGNSSHRLINCPLRNKKNNANVASFEKTCKLDNDRNVKGIFSLNKKSIPATILVDSGSDLNLMDFTYAKEKSIPLTFWNNESGKITGINSNSCKIIAKILPIKLTINNHKSFIEFYIIEFDKTFNCILGREFLNPQSCNRLP</sequence>
<dbReference type="CDD" id="cd00303">
    <property type="entry name" value="retropepsin_like"/>
    <property type="match status" value="1"/>
</dbReference>
<gene>
    <name evidence="1" type="ORF">BCR32DRAFT_287929</name>
</gene>
<evidence type="ECO:0008006" key="3">
    <source>
        <dbReference type="Google" id="ProtNLM"/>
    </source>
</evidence>
<evidence type="ECO:0000313" key="1">
    <source>
        <dbReference type="EMBL" id="ORX63236.1"/>
    </source>
</evidence>
<accession>A0A1Y1VQE4</accession>
<dbReference type="Proteomes" id="UP000193944">
    <property type="component" value="Unassembled WGS sequence"/>
</dbReference>
<dbReference type="OrthoDB" id="3363185at2759"/>
<name>A0A1Y1VQE4_9FUNG</name>
<dbReference type="EMBL" id="MCFG01000669">
    <property type="protein sequence ID" value="ORX63236.1"/>
    <property type="molecule type" value="Genomic_DNA"/>
</dbReference>
<comment type="caution">
    <text evidence="1">The sequence shown here is derived from an EMBL/GenBank/DDBJ whole genome shotgun (WGS) entry which is preliminary data.</text>
</comment>
<dbReference type="InterPro" id="IPR021109">
    <property type="entry name" value="Peptidase_aspartic_dom_sf"/>
</dbReference>
<feature type="non-terminal residue" evidence="1">
    <location>
        <position position="1"/>
    </location>
</feature>
<keyword evidence="2" id="KW-1185">Reference proteome</keyword>
<proteinExistence type="predicted"/>
<evidence type="ECO:0000313" key="2">
    <source>
        <dbReference type="Proteomes" id="UP000193944"/>
    </source>
</evidence>